<feature type="domain" description="TSCPD" evidence="17">
    <location>
        <begin position="742"/>
        <end position="845"/>
    </location>
</feature>
<dbReference type="GO" id="GO:0000166">
    <property type="term" value="F:nucleotide binding"/>
    <property type="evidence" value="ECO:0007669"/>
    <property type="project" value="UniProtKB-KW"/>
</dbReference>
<feature type="domain" description="Ribonucleotide reductase class II vitamin B12-dependent N-terminal" evidence="16">
    <location>
        <begin position="46"/>
        <end position="136"/>
    </location>
</feature>
<dbReference type="OrthoDB" id="9762933at2"/>
<dbReference type="Pfam" id="PF08471">
    <property type="entry name" value="Ribonuc_red_2_N"/>
    <property type="match status" value="1"/>
</dbReference>
<gene>
    <name evidence="18" type="ORF">N803_05970</name>
</gene>
<evidence type="ECO:0000256" key="3">
    <source>
        <dbReference type="ARBA" id="ARBA00012274"/>
    </source>
</evidence>
<dbReference type="GO" id="GO:0031419">
    <property type="term" value="F:cobalamin binding"/>
    <property type="evidence" value="ECO:0007669"/>
    <property type="project" value="UniProtKB-KW"/>
</dbReference>
<comment type="similarity">
    <text evidence="2 13">Belongs to the ribonucleoside diphosphate reductase class-2 family.</text>
</comment>
<proteinExistence type="inferred from homology"/>
<dbReference type="NCBIfam" id="TIGR02504">
    <property type="entry name" value="NrdJ_Z"/>
    <property type="match status" value="1"/>
</dbReference>
<dbReference type="NCBIfam" id="NF005122">
    <property type="entry name" value="PRK06556.1"/>
    <property type="match status" value="1"/>
</dbReference>
<evidence type="ECO:0000256" key="2">
    <source>
        <dbReference type="ARBA" id="ARBA00007405"/>
    </source>
</evidence>
<name>A0A0A0JFW9_9MICO</name>
<dbReference type="SUPFAM" id="SSF51998">
    <property type="entry name" value="PFL-like glycyl radical enzymes"/>
    <property type="match status" value="1"/>
</dbReference>
<feature type="domain" description="Ribonucleotide reductase large subunit C-terminal" evidence="15">
    <location>
        <begin position="157"/>
        <end position="692"/>
    </location>
</feature>
<dbReference type="STRING" id="1385521.N803_05970"/>
<dbReference type="AlphaFoldDB" id="A0A0A0JFW9"/>
<protein>
    <recommendedName>
        <fullName evidence="4 13">Vitamin B12-dependent ribonucleotide reductase</fullName>
        <ecNumber evidence="3 13">1.17.4.1</ecNumber>
    </recommendedName>
</protein>
<evidence type="ECO:0000256" key="9">
    <source>
        <dbReference type="ARBA" id="ARBA00023157"/>
    </source>
</evidence>
<feature type="region of interest" description="Disordered" evidence="14">
    <location>
        <begin position="893"/>
        <end position="929"/>
    </location>
</feature>
<evidence type="ECO:0000256" key="13">
    <source>
        <dbReference type="RuleBase" id="RU364064"/>
    </source>
</evidence>
<evidence type="ECO:0000259" key="17">
    <source>
        <dbReference type="Pfam" id="PF12637"/>
    </source>
</evidence>
<dbReference type="Pfam" id="PF12637">
    <property type="entry name" value="TSCPD"/>
    <property type="match status" value="1"/>
</dbReference>
<evidence type="ECO:0000313" key="19">
    <source>
        <dbReference type="Proteomes" id="UP000030011"/>
    </source>
</evidence>
<dbReference type="InterPro" id="IPR050862">
    <property type="entry name" value="RdRp_reductase_class-2"/>
</dbReference>
<dbReference type="Pfam" id="PF02867">
    <property type="entry name" value="Ribonuc_red_lgC"/>
    <property type="match status" value="1"/>
</dbReference>
<comment type="catalytic activity">
    <reaction evidence="12 13">
        <text>a 2'-deoxyribonucleoside 5'-diphosphate + [thioredoxin]-disulfide + H2O = a ribonucleoside 5'-diphosphate + [thioredoxin]-dithiol</text>
        <dbReference type="Rhea" id="RHEA:23252"/>
        <dbReference type="Rhea" id="RHEA-COMP:10698"/>
        <dbReference type="Rhea" id="RHEA-COMP:10700"/>
        <dbReference type="ChEBI" id="CHEBI:15377"/>
        <dbReference type="ChEBI" id="CHEBI:29950"/>
        <dbReference type="ChEBI" id="CHEBI:50058"/>
        <dbReference type="ChEBI" id="CHEBI:57930"/>
        <dbReference type="ChEBI" id="CHEBI:73316"/>
        <dbReference type="EC" id="1.17.4.1"/>
    </reaction>
</comment>
<keyword evidence="6 13" id="KW-0237">DNA synthesis</keyword>
<dbReference type="GO" id="GO:0050897">
    <property type="term" value="F:cobalt ion binding"/>
    <property type="evidence" value="ECO:0007669"/>
    <property type="project" value="InterPro"/>
</dbReference>
<keyword evidence="19" id="KW-1185">Reference proteome</keyword>
<dbReference type="eggNOG" id="COG0209">
    <property type="taxonomic scope" value="Bacteria"/>
</dbReference>
<dbReference type="InterPro" id="IPR000788">
    <property type="entry name" value="RNR_lg_C"/>
</dbReference>
<keyword evidence="7 13" id="KW-0547">Nucleotide-binding</keyword>
<comment type="function">
    <text evidence="11 13">Catalyzes the reduction of ribonucleotides to deoxyribonucleotides. May function to provide a pool of deoxyribonucleotide precursors for DNA repair during oxygen limitation and/or for immediate growth after restoration of oxygen.</text>
</comment>
<dbReference type="EC" id="1.17.4.1" evidence="3 13"/>
<dbReference type="InterPro" id="IPR013344">
    <property type="entry name" value="RNR_NrdJ/NrdZ"/>
</dbReference>
<dbReference type="PANTHER" id="PTHR43371">
    <property type="entry name" value="VITAMIN B12-DEPENDENT RIBONUCLEOTIDE REDUCTASE"/>
    <property type="match status" value="1"/>
</dbReference>
<evidence type="ECO:0000256" key="4">
    <source>
        <dbReference type="ARBA" id="ARBA00014409"/>
    </source>
</evidence>
<keyword evidence="10 13" id="KW-0170">Cobalt</keyword>
<dbReference type="Proteomes" id="UP000030011">
    <property type="component" value="Unassembled WGS sequence"/>
</dbReference>
<evidence type="ECO:0000256" key="8">
    <source>
        <dbReference type="ARBA" id="ARBA00023002"/>
    </source>
</evidence>
<evidence type="ECO:0000256" key="7">
    <source>
        <dbReference type="ARBA" id="ARBA00022741"/>
    </source>
</evidence>
<accession>A0A0A0JFW9</accession>
<dbReference type="RefSeq" id="WP_035907043.1">
    <property type="nucleotide sequence ID" value="NZ_AVPK01000012.1"/>
</dbReference>
<evidence type="ECO:0000256" key="10">
    <source>
        <dbReference type="ARBA" id="ARBA00023285"/>
    </source>
</evidence>
<organism evidence="18 19">
    <name type="scientific">Knoellia subterranea KCTC 19937</name>
    <dbReference type="NCBI Taxonomy" id="1385521"/>
    <lineage>
        <taxon>Bacteria</taxon>
        <taxon>Bacillati</taxon>
        <taxon>Actinomycetota</taxon>
        <taxon>Actinomycetes</taxon>
        <taxon>Micrococcales</taxon>
        <taxon>Intrasporangiaceae</taxon>
        <taxon>Knoellia</taxon>
    </lineage>
</organism>
<evidence type="ECO:0000256" key="11">
    <source>
        <dbReference type="ARBA" id="ARBA00025437"/>
    </source>
</evidence>
<comment type="cofactor">
    <cofactor evidence="1 13">
        <name>adenosylcob(III)alamin</name>
        <dbReference type="ChEBI" id="CHEBI:18408"/>
    </cofactor>
</comment>
<dbReference type="CDD" id="cd02888">
    <property type="entry name" value="RNR_II_dimer"/>
    <property type="match status" value="1"/>
</dbReference>
<evidence type="ECO:0000256" key="14">
    <source>
        <dbReference type="SAM" id="MobiDB-lite"/>
    </source>
</evidence>
<evidence type="ECO:0000313" key="18">
    <source>
        <dbReference type="EMBL" id="KGN36350.1"/>
    </source>
</evidence>
<dbReference type="FunFam" id="3.20.70.20:FF:000007">
    <property type="entry name" value="Vitamin B12-dependent ribonucleotide reductase"/>
    <property type="match status" value="1"/>
</dbReference>
<reference evidence="18 19" key="1">
    <citation type="submission" date="2013-08" db="EMBL/GenBank/DDBJ databases">
        <title>The genome sequence of Knoellia subterranea.</title>
        <authorList>
            <person name="Zhu W."/>
            <person name="Wang G."/>
        </authorList>
    </citation>
    <scope>NUCLEOTIDE SEQUENCE [LARGE SCALE GENOMIC DNA]</scope>
    <source>
        <strain evidence="18 19">KCTC 19937</strain>
    </source>
</reference>
<dbReference type="PANTHER" id="PTHR43371:SF1">
    <property type="entry name" value="RIBONUCLEOSIDE-DIPHOSPHATE REDUCTASE"/>
    <property type="match status" value="1"/>
</dbReference>
<dbReference type="GO" id="GO:0004748">
    <property type="term" value="F:ribonucleoside-diphosphate reductase activity, thioredoxin disulfide as acceptor"/>
    <property type="evidence" value="ECO:0007669"/>
    <property type="project" value="UniProtKB-EC"/>
</dbReference>
<evidence type="ECO:0000256" key="12">
    <source>
        <dbReference type="ARBA" id="ARBA00047754"/>
    </source>
</evidence>
<dbReference type="GO" id="GO:0071897">
    <property type="term" value="P:DNA biosynthetic process"/>
    <property type="evidence" value="ECO:0007669"/>
    <property type="project" value="UniProtKB-KW"/>
</dbReference>
<evidence type="ECO:0000256" key="5">
    <source>
        <dbReference type="ARBA" id="ARBA00022628"/>
    </source>
</evidence>
<feature type="compositionally biased region" description="Low complexity" evidence="14">
    <location>
        <begin position="899"/>
        <end position="911"/>
    </location>
</feature>
<dbReference type="InterPro" id="IPR024434">
    <property type="entry name" value="TSCPD_dom"/>
</dbReference>
<evidence type="ECO:0000256" key="6">
    <source>
        <dbReference type="ARBA" id="ARBA00022634"/>
    </source>
</evidence>
<dbReference type="PRINTS" id="PR01183">
    <property type="entry name" value="RIBORDTASEM1"/>
</dbReference>
<keyword evidence="9" id="KW-1015">Disulfide bond</keyword>
<evidence type="ECO:0000259" key="16">
    <source>
        <dbReference type="Pfam" id="PF08471"/>
    </source>
</evidence>
<keyword evidence="8 13" id="KW-0560">Oxidoreductase</keyword>
<comment type="caution">
    <text evidence="18">The sequence shown here is derived from an EMBL/GenBank/DDBJ whole genome shotgun (WGS) entry which is preliminary data.</text>
</comment>
<keyword evidence="5 13" id="KW-0846">Cobalamin</keyword>
<sequence>MTETAGARAGARKNSAKGSNGIKVERIYTTPGVHPYDEVTWEKRDVVQQNWKTGETIFEQRGVEFPDFWSVNASTIVTTKYFRGAVGTPEREQGLKQLIDRVVLTYVKAGKEHGYFAADTDAEIFEHELTYALLHQVFSFNSPVWFNVGTKSPQQVSACFILSVDDSMDSILNWYKEEGFIFKGGSGAGLNLSRIRSSKELLSSGGTASGPVSFMRGADASAGTIKSGGATRRAAKMVVLDVDHPDIEEFVETKAREEDKIRALRDAGFDMDLGGKDIVSVQYQNANNSVRVNDEFMRAVEEGTEFGLRSRKDGSVIETVDARELMGKIAKAAWECADPGIQYDDTINDWHTNPETGRITASNPCSEYMSLDNSSCNLASLNLLKFLKDDDTFDVATFQKVTELVITAMDISICFADFPTESIGATTRDYRQLGIGYANLGALLMATGHGYDSDGGRALAASITSLLTGAAYKRSAELAGVVGAYNGYARNADAHKRVMRKHAAANDAIRTMHTMDKDIHRAATKAWDAVVKVGEKNGYRNAQASVLAPTGTIGFMMDCDTTGIEPDFSLVKFKKLVGGGSMQIVNLTIPRALRKLGYTEETVEAIVEFIADKGHVIDAPGLKTEHYEIFDTAMGARAISPMGHVRMMAATQPFLSGAISKTVNLPETATVEEIEDVYIQGWKMGLKALAVYRDACKVGQPLSDGGSTAKDAEAGKAAAGAEAGETKVVEKVVYRPTRERLPKRRNSQTTSFAIGGAEGYMTAGTYEDGRLGEVFLKFGKQGSTLAGVMDAFSIAISVGLQYGVPLETYVEKYTNMRFEPAGMTDDQDIRMGQSLVDYVFRRLALDHLDFETRSFMGIHTAEERQRQLETGSYAPATVDSDDAEAIEDEIESYSQGVGAASPKKTAAAAPAKTDEVAADEAGESEDRAGEVNFGAGAASAREVSGDVHSSAELLEKFQGKSADAPICMTCGTKMRPAGSCYVCEGCGSTSGCS</sequence>
<dbReference type="InterPro" id="IPR013678">
    <property type="entry name" value="RNR_2_N"/>
</dbReference>
<evidence type="ECO:0000259" key="15">
    <source>
        <dbReference type="Pfam" id="PF02867"/>
    </source>
</evidence>
<evidence type="ECO:0000256" key="1">
    <source>
        <dbReference type="ARBA" id="ARBA00001922"/>
    </source>
</evidence>
<dbReference type="Gene3D" id="3.20.70.20">
    <property type="match status" value="1"/>
</dbReference>
<dbReference type="EMBL" id="AVPK01000012">
    <property type="protein sequence ID" value="KGN36350.1"/>
    <property type="molecule type" value="Genomic_DNA"/>
</dbReference>